<feature type="compositionally biased region" description="Low complexity" evidence="5">
    <location>
        <begin position="730"/>
        <end position="741"/>
    </location>
</feature>
<feature type="compositionally biased region" description="Polar residues" evidence="5">
    <location>
        <begin position="35"/>
        <end position="44"/>
    </location>
</feature>
<dbReference type="EMBL" id="MU005574">
    <property type="protein sequence ID" value="KAF2688003.1"/>
    <property type="molecule type" value="Genomic_DNA"/>
</dbReference>
<dbReference type="GO" id="GO:0015087">
    <property type="term" value="F:cobalt ion transmembrane transporter activity"/>
    <property type="evidence" value="ECO:0007669"/>
    <property type="project" value="TreeGrafter"/>
</dbReference>
<dbReference type="SUPFAM" id="SSF144083">
    <property type="entry name" value="Magnesium transport protein CorA, transmembrane region"/>
    <property type="match status" value="1"/>
</dbReference>
<dbReference type="PANTHER" id="PTHR46494:SF1">
    <property type="entry name" value="CORA FAMILY METAL ION TRANSPORTER (EUROFUNG)"/>
    <property type="match status" value="1"/>
</dbReference>
<accession>A0A6G1JCZ1</accession>
<evidence type="ECO:0000256" key="1">
    <source>
        <dbReference type="ARBA" id="ARBA00004651"/>
    </source>
</evidence>
<evidence type="ECO:0008006" key="9">
    <source>
        <dbReference type="Google" id="ProtNLM"/>
    </source>
</evidence>
<feature type="compositionally biased region" description="Basic and acidic residues" evidence="5">
    <location>
        <begin position="744"/>
        <end position="757"/>
    </location>
</feature>
<gene>
    <name evidence="7" type="ORF">K458DRAFT_428797</name>
</gene>
<dbReference type="Proteomes" id="UP000799291">
    <property type="component" value="Unassembled WGS sequence"/>
</dbReference>
<evidence type="ECO:0000256" key="2">
    <source>
        <dbReference type="ARBA" id="ARBA00022692"/>
    </source>
</evidence>
<sequence>MAAPLHKRSKSEPPPPPIMVEDTATGAEPQPSPSPTTQHAQTFGTFDPFPNPPSQDSPTNTRSRRQSTWEKGHRRKHSPNVEWHEKWTKDSWKQGRVLLIDYVARELAGQGRRKIVAQEFSDIDGLRRFYRNDTLSKQAALRVIHVQNASWATRFLLRKFNIDATNDLIGTNFGRWARYEKPQRRGGKPVLNGKTFRAQRDPWRGISRTAFGLDYLRHYDKNKIADADNSGMKMMELNHYDHMDQPTYGWDVFVQRLSVYVQIKDGEPGAPVDLDIRNPYDEAEYQEYQRLKKQYGSIDANGHEQYIPKLQTLDNGSTIIIFEHSHSGSVQDTLIGARQELEQRWRRLTFYLPREETDNDESLATDCMDFILRDIFKALAFNWEKYIGICETHVGILEDKIYENPADESRAPELWVNSSLWLKVERLIYLHSDIVKEMKSYLRDANGTDPSEDQPWLGNTAAELDKLITQFQEGALKPTAGLSDLMYKSVGIRDARHSLQLGLSMWRLSWITFIFLPLTFVCGFFGMNVDTFEGNPSIKWWFVATVPLFVLVFTGWYGVKHTLASQRQNPLRRGVYESLYNELAKEYPDKWTRRGPRTDITVAGSWSAARWWLVNRWFGAERTMLAKGYDPGDEELGSLSRLKRYLVKRWLPDIAAIPPAVTGASTDLELPFALKSESHLSTVAEGLSLATPIALAEADPTAASRLRKRVPLGRWRSGSPRPSEERAESRGGSSEGRPSSGVMVEEKGVSEDERSGDESGEGGVRGRNDGRDGGKEGGKKGFRASLNVPLSP</sequence>
<dbReference type="GO" id="GO:0005886">
    <property type="term" value="C:plasma membrane"/>
    <property type="evidence" value="ECO:0007669"/>
    <property type="project" value="UniProtKB-SubCell"/>
</dbReference>
<dbReference type="GO" id="GO:0000287">
    <property type="term" value="F:magnesium ion binding"/>
    <property type="evidence" value="ECO:0007669"/>
    <property type="project" value="TreeGrafter"/>
</dbReference>
<evidence type="ECO:0000256" key="5">
    <source>
        <dbReference type="SAM" id="MobiDB-lite"/>
    </source>
</evidence>
<dbReference type="InterPro" id="IPR045863">
    <property type="entry name" value="CorA_TM1_TM2"/>
</dbReference>
<dbReference type="GO" id="GO:0050897">
    <property type="term" value="F:cobalt ion binding"/>
    <property type="evidence" value="ECO:0007669"/>
    <property type="project" value="TreeGrafter"/>
</dbReference>
<feature type="transmembrane region" description="Helical" evidence="6">
    <location>
        <begin position="538"/>
        <end position="559"/>
    </location>
</feature>
<comment type="subcellular location">
    <subcellularLocation>
        <location evidence="1">Cell membrane</location>
        <topology evidence="1">Multi-pass membrane protein</topology>
    </subcellularLocation>
</comment>
<evidence type="ECO:0000256" key="6">
    <source>
        <dbReference type="SAM" id="Phobius"/>
    </source>
</evidence>
<feature type="transmembrane region" description="Helical" evidence="6">
    <location>
        <begin position="508"/>
        <end position="526"/>
    </location>
</feature>
<reference evidence="7" key="1">
    <citation type="journal article" date="2020" name="Stud. Mycol.">
        <title>101 Dothideomycetes genomes: a test case for predicting lifestyles and emergence of pathogens.</title>
        <authorList>
            <person name="Haridas S."/>
            <person name="Albert R."/>
            <person name="Binder M."/>
            <person name="Bloem J."/>
            <person name="Labutti K."/>
            <person name="Salamov A."/>
            <person name="Andreopoulos B."/>
            <person name="Baker S."/>
            <person name="Barry K."/>
            <person name="Bills G."/>
            <person name="Bluhm B."/>
            <person name="Cannon C."/>
            <person name="Castanera R."/>
            <person name="Culley D."/>
            <person name="Daum C."/>
            <person name="Ezra D."/>
            <person name="Gonzalez J."/>
            <person name="Henrissat B."/>
            <person name="Kuo A."/>
            <person name="Liang C."/>
            <person name="Lipzen A."/>
            <person name="Lutzoni F."/>
            <person name="Magnuson J."/>
            <person name="Mondo S."/>
            <person name="Nolan M."/>
            <person name="Ohm R."/>
            <person name="Pangilinan J."/>
            <person name="Park H.-J."/>
            <person name="Ramirez L."/>
            <person name="Alfaro M."/>
            <person name="Sun H."/>
            <person name="Tritt A."/>
            <person name="Yoshinaga Y."/>
            <person name="Zwiers L.-H."/>
            <person name="Turgeon B."/>
            <person name="Goodwin S."/>
            <person name="Spatafora J."/>
            <person name="Crous P."/>
            <person name="Grigoriev I."/>
        </authorList>
    </citation>
    <scope>NUCLEOTIDE SEQUENCE</scope>
    <source>
        <strain evidence="7">CBS 122367</strain>
    </source>
</reference>
<evidence type="ECO:0000256" key="4">
    <source>
        <dbReference type="ARBA" id="ARBA00023136"/>
    </source>
</evidence>
<dbReference type="InterPro" id="IPR002523">
    <property type="entry name" value="MgTranspt_CorA/ZnTranspt_ZntB"/>
</dbReference>
<evidence type="ECO:0000313" key="7">
    <source>
        <dbReference type="EMBL" id="KAF2688003.1"/>
    </source>
</evidence>
<dbReference type="AlphaFoldDB" id="A0A6G1JCZ1"/>
<keyword evidence="4 6" id="KW-0472">Membrane</keyword>
<keyword evidence="8" id="KW-1185">Reference proteome</keyword>
<keyword evidence="3 6" id="KW-1133">Transmembrane helix</keyword>
<dbReference type="PANTHER" id="PTHR46494">
    <property type="entry name" value="CORA FAMILY METAL ION TRANSPORTER (EUROFUNG)"/>
    <property type="match status" value="1"/>
</dbReference>
<protein>
    <recommendedName>
        <fullName evidence="9">Cora-domain-containing protein</fullName>
    </recommendedName>
</protein>
<dbReference type="Gene3D" id="1.20.58.340">
    <property type="entry name" value="Magnesium transport protein CorA, transmembrane region"/>
    <property type="match status" value="1"/>
</dbReference>
<evidence type="ECO:0000313" key="8">
    <source>
        <dbReference type="Proteomes" id="UP000799291"/>
    </source>
</evidence>
<keyword evidence="2 6" id="KW-0812">Transmembrane</keyword>
<proteinExistence type="predicted"/>
<feature type="compositionally biased region" description="Basic and acidic residues" evidence="5">
    <location>
        <begin position="764"/>
        <end position="779"/>
    </location>
</feature>
<feature type="region of interest" description="Disordered" evidence="5">
    <location>
        <begin position="1"/>
        <end position="82"/>
    </location>
</feature>
<organism evidence="7 8">
    <name type="scientific">Lentithecium fluviatile CBS 122367</name>
    <dbReference type="NCBI Taxonomy" id="1168545"/>
    <lineage>
        <taxon>Eukaryota</taxon>
        <taxon>Fungi</taxon>
        <taxon>Dikarya</taxon>
        <taxon>Ascomycota</taxon>
        <taxon>Pezizomycotina</taxon>
        <taxon>Dothideomycetes</taxon>
        <taxon>Pleosporomycetidae</taxon>
        <taxon>Pleosporales</taxon>
        <taxon>Massarineae</taxon>
        <taxon>Lentitheciaceae</taxon>
        <taxon>Lentithecium</taxon>
    </lineage>
</organism>
<dbReference type="Pfam" id="PF01544">
    <property type="entry name" value="CorA"/>
    <property type="match status" value="1"/>
</dbReference>
<dbReference type="OrthoDB" id="194358at2759"/>
<feature type="region of interest" description="Disordered" evidence="5">
    <location>
        <begin position="709"/>
        <end position="792"/>
    </location>
</feature>
<name>A0A6G1JCZ1_9PLEO</name>
<dbReference type="GO" id="GO:0015095">
    <property type="term" value="F:magnesium ion transmembrane transporter activity"/>
    <property type="evidence" value="ECO:0007669"/>
    <property type="project" value="TreeGrafter"/>
</dbReference>
<evidence type="ECO:0000256" key="3">
    <source>
        <dbReference type="ARBA" id="ARBA00022989"/>
    </source>
</evidence>